<gene>
    <name evidence="4" type="ORF">NDI86_01680</name>
</gene>
<dbReference type="SUPFAM" id="SSF49478">
    <property type="entry name" value="Cna protein B-type domain"/>
    <property type="match status" value="1"/>
</dbReference>
<name>A0ABU2FJ83_9EURY</name>
<keyword evidence="5" id="KW-1185">Reference proteome</keyword>
<reference evidence="4 5" key="1">
    <citation type="submission" date="2022-06" db="EMBL/GenBank/DDBJ databases">
        <title>Halomicroarcula sp. a new haloarchaeum isolate from saline soil.</title>
        <authorList>
            <person name="Strakova D."/>
            <person name="Galisteo C."/>
            <person name="Sanchez-Porro C."/>
            <person name="Ventosa A."/>
        </authorList>
    </citation>
    <scope>NUCLEOTIDE SEQUENCE [LARGE SCALE GENOMIC DNA]</scope>
    <source>
        <strain evidence="4 5">S3CR25-11</strain>
    </source>
</reference>
<organism evidence="4 5">
    <name type="scientific">Haloarcula onubensis</name>
    <dbReference type="NCBI Taxonomy" id="2950539"/>
    <lineage>
        <taxon>Archaea</taxon>
        <taxon>Methanobacteriati</taxon>
        <taxon>Methanobacteriota</taxon>
        <taxon>Stenosarchaea group</taxon>
        <taxon>Halobacteria</taxon>
        <taxon>Halobacteriales</taxon>
        <taxon>Haloarculaceae</taxon>
        <taxon>Haloarcula</taxon>
    </lineage>
</organism>
<dbReference type="RefSeq" id="WP_310898660.1">
    <property type="nucleotide sequence ID" value="NZ_JAMQOS010000001.1"/>
</dbReference>
<protein>
    <submittedName>
        <fullName evidence="4">PGF-CTERM sorting domain-containing protein</fullName>
    </submittedName>
</protein>
<keyword evidence="2" id="KW-0812">Transmembrane</keyword>
<dbReference type="Proteomes" id="UP001268864">
    <property type="component" value="Unassembled WGS sequence"/>
</dbReference>
<dbReference type="EMBL" id="JAMQOS010000001">
    <property type="protein sequence ID" value="MDS0280813.1"/>
    <property type="molecule type" value="Genomic_DNA"/>
</dbReference>
<evidence type="ECO:0000256" key="1">
    <source>
        <dbReference type="SAM" id="MobiDB-lite"/>
    </source>
</evidence>
<evidence type="ECO:0000313" key="5">
    <source>
        <dbReference type="Proteomes" id="UP001268864"/>
    </source>
</evidence>
<dbReference type="Gene3D" id="2.60.40.1120">
    <property type="entry name" value="Carboxypeptidase-like, regulatory domain"/>
    <property type="match status" value="2"/>
</dbReference>
<keyword evidence="2" id="KW-0472">Membrane</keyword>
<evidence type="ECO:0000259" key="3">
    <source>
        <dbReference type="Pfam" id="PF14686"/>
    </source>
</evidence>
<feature type="compositionally biased region" description="Low complexity" evidence="1">
    <location>
        <begin position="356"/>
        <end position="384"/>
    </location>
</feature>
<feature type="region of interest" description="Disordered" evidence="1">
    <location>
        <begin position="356"/>
        <end position="392"/>
    </location>
</feature>
<evidence type="ECO:0000313" key="4">
    <source>
        <dbReference type="EMBL" id="MDS0280813.1"/>
    </source>
</evidence>
<comment type="caution">
    <text evidence="4">The sequence shown here is derived from an EMBL/GenBank/DDBJ whole genome shotgun (WGS) entry which is preliminary data.</text>
</comment>
<accession>A0ABU2FJ83</accession>
<feature type="transmembrane region" description="Helical" evidence="2">
    <location>
        <begin position="392"/>
        <end position="410"/>
    </location>
</feature>
<proteinExistence type="predicted"/>
<keyword evidence="2" id="KW-1133">Transmembrane helix</keyword>
<dbReference type="Pfam" id="PF14686">
    <property type="entry name" value="fn3_3"/>
    <property type="match status" value="1"/>
</dbReference>
<evidence type="ECO:0000256" key="2">
    <source>
        <dbReference type="SAM" id="Phobius"/>
    </source>
</evidence>
<dbReference type="InterPro" id="IPR029413">
    <property type="entry name" value="RG-lyase_II"/>
</dbReference>
<sequence>MGSTRVSVGLCIVMLVGVVGALPAAVTAQQDQVTVTMTIVDEDGRPVDGGIDVMASWDGGSVNGTTASNGQVLLDVPRGENVSIQIDDDRYVRNIPYTIEDATSESVDVPVADSGTATITVRNTENDTVENARVLLYQSGQYVTDQRTGADGTVTTPRVEQGAYRLTILKAGYFDDRTRIEVGSQTTINQTIEQGEVLLTVAVEDDYFEPPESLDAAVEIPGFGTLQTGSDGDASTTVAVNTRYDITVTADGYDRAQQTVSVGEDDITRTVSLDRTDEINLTAQDQVVIGQRVPITATDEYDDPVVGATVTQDGQEVGTTNEDGVVRVRPESAGTVTYTIDDGDTSETVSIEVFDPDATPTASAPSATPSPTPTATDSPPAGTETSGGGGPGFTPVTVVAALALLSLVAYRHR</sequence>
<feature type="domain" description="Rhamnogalacturonan lyase" evidence="3">
    <location>
        <begin position="137"/>
        <end position="189"/>
    </location>
</feature>